<protein>
    <recommendedName>
        <fullName evidence="6 7">Peptidyl-tRNA hydrolase</fullName>
        <shortName evidence="7">Pth</shortName>
        <ecNumber evidence="1 7">3.1.1.29</ecNumber>
    </recommendedName>
</protein>
<name>G5H7J9_9BACT</name>
<dbReference type="GO" id="GO:0005737">
    <property type="term" value="C:cytoplasm"/>
    <property type="evidence" value="ECO:0007669"/>
    <property type="project" value="UniProtKB-SubCell"/>
</dbReference>
<dbReference type="STRING" id="742725.HMPREF9450_01042"/>
<feature type="binding site" evidence="7">
    <location>
        <position position="15"/>
    </location>
    <ligand>
        <name>tRNA</name>
        <dbReference type="ChEBI" id="CHEBI:17843"/>
    </ligand>
</feature>
<evidence type="ECO:0000256" key="9">
    <source>
        <dbReference type="RuleBase" id="RU004320"/>
    </source>
</evidence>
<evidence type="ECO:0000313" key="11">
    <source>
        <dbReference type="Proteomes" id="UP000006008"/>
    </source>
</evidence>
<dbReference type="GO" id="GO:0004045">
    <property type="term" value="F:peptidyl-tRNA hydrolase activity"/>
    <property type="evidence" value="ECO:0007669"/>
    <property type="project" value="UniProtKB-UniRule"/>
</dbReference>
<dbReference type="OrthoDB" id="9800507at2"/>
<dbReference type="HAMAP" id="MF_00083">
    <property type="entry name" value="Pept_tRNA_hydro_bact"/>
    <property type="match status" value="1"/>
</dbReference>
<comment type="caution">
    <text evidence="10">The sequence shown here is derived from an EMBL/GenBank/DDBJ whole genome shotgun (WGS) entry which is preliminary data.</text>
</comment>
<feature type="binding site" evidence="7">
    <location>
        <position position="66"/>
    </location>
    <ligand>
        <name>tRNA</name>
        <dbReference type="ChEBI" id="CHEBI:17843"/>
    </ligand>
</feature>
<comment type="similarity">
    <text evidence="5 7 9">Belongs to the PTH family.</text>
</comment>
<feature type="site" description="Stabilizes the basic form of H active site to accept a proton" evidence="7">
    <location>
        <position position="91"/>
    </location>
</feature>
<keyword evidence="11" id="KW-1185">Reference proteome</keyword>
<dbReference type="PANTHER" id="PTHR17224:SF1">
    <property type="entry name" value="PEPTIDYL-TRNA HYDROLASE"/>
    <property type="match status" value="1"/>
</dbReference>
<comment type="function">
    <text evidence="7">Hydrolyzes ribosome-free peptidyl-tRNAs (with 1 or more amino acids incorporated), which drop off the ribosome during protein synthesis, or as a result of ribosome stalling.</text>
</comment>
<dbReference type="eggNOG" id="COG0193">
    <property type="taxonomic scope" value="Bacteria"/>
</dbReference>
<feature type="binding site" evidence="7">
    <location>
        <position position="64"/>
    </location>
    <ligand>
        <name>tRNA</name>
        <dbReference type="ChEBI" id="CHEBI:17843"/>
    </ligand>
</feature>
<comment type="function">
    <text evidence="7">Catalyzes the release of premature peptidyl moieties from peptidyl-tRNA molecules trapped in stalled 50S ribosomal subunits, and thus maintains levels of free tRNAs and 50S ribosomes.</text>
</comment>
<reference evidence="10 11" key="1">
    <citation type="submission" date="2011-08" db="EMBL/GenBank/DDBJ databases">
        <title>The Genome Sequence of Alistipes indistinctus YIT 12060.</title>
        <authorList>
            <consortium name="The Broad Institute Genome Sequencing Platform"/>
            <person name="Earl A."/>
            <person name="Ward D."/>
            <person name="Feldgarden M."/>
            <person name="Gevers D."/>
            <person name="Morotomi M."/>
            <person name="Young S.K."/>
            <person name="Zeng Q."/>
            <person name="Gargeya S."/>
            <person name="Fitzgerald M."/>
            <person name="Haas B."/>
            <person name="Abouelleil A."/>
            <person name="Alvarado L."/>
            <person name="Arachchi H.M."/>
            <person name="Berlin A."/>
            <person name="Brown A."/>
            <person name="Chapman S.B."/>
            <person name="Chen Z."/>
            <person name="Dunbar C."/>
            <person name="Freedman E."/>
            <person name="Gearin G."/>
            <person name="Gellesch M."/>
            <person name="Goldberg J."/>
            <person name="Griggs A."/>
            <person name="Gujja S."/>
            <person name="Heiman D."/>
            <person name="Howarth C."/>
            <person name="Larson L."/>
            <person name="Lui A."/>
            <person name="MacDonald P.J.P."/>
            <person name="Montmayeur A."/>
            <person name="Murphy C."/>
            <person name="Neiman D."/>
            <person name="Pearson M."/>
            <person name="Priest M."/>
            <person name="Roberts A."/>
            <person name="Saif S."/>
            <person name="Shea T."/>
            <person name="Shenoy N."/>
            <person name="Sisk P."/>
            <person name="Stolte C."/>
            <person name="Sykes S."/>
            <person name="Wortman J."/>
            <person name="Nusbaum C."/>
            <person name="Birren B."/>
        </authorList>
    </citation>
    <scope>NUCLEOTIDE SEQUENCE [LARGE SCALE GENOMIC DNA]</scope>
    <source>
        <strain evidence="10 11">YIT 12060</strain>
    </source>
</reference>
<dbReference type="PROSITE" id="PS01195">
    <property type="entry name" value="PEPT_TRNA_HYDROL_1"/>
    <property type="match status" value="1"/>
</dbReference>
<evidence type="ECO:0000256" key="2">
    <source>
        <dbReference type="ARBA" id="ARBA00022555"/>
    </source>
</evidence>
<dbReference type="FunFam" id="3.40.50.1470:FF:000001">
    <property type="entry name" value="Peptidyl-tRNA hydrolase"/>
    <property type="match status" value="1"/>
</dbReference>
<dbReference type="EMBL" id="ADLD01000009">
    <property type="protein sequence ID" value="EHB92838.1"/>
    <property type="molecule type" value="Genomic_DNA"/>
</dbReference>
<dbReference type="RefSeq" id="WP_009133848.1">
    <property type="nucleotide sequence ID" value="NZ_CP102250.1"/>
</dbReference>
<keyword evidence="7" id="KW-0963">Cytoplasm</keyword>
<comment type="subunit">
    <text evidence="7">Monomer.</text>
</comment>
<feature type="site" description="Discriminates between blocked and unblocked aminoacyl-tRNA" evidence="7">
    <location>
        <position position="10"/>
    </location>
</feature>
<evidence type="ECO:0000256" key="6">
    <source>
        <dbReference type="ARBA" id="ARBA00050038"/>
    </source>
</evidence>
<dbReference type="GO" id="GO:0000049">
    <property type="term" value="F:tRNA binding"/>
    <property type="evidence" value="ECO:0007669"/>
    <property type="project" value="UniProtKB-UniRule"/>
</dbReference>
<keyword evidence="2 7" id="KW-0820">tRNA-binding</keyword>
<feature type="binding site" evidence="7">
    <location>
        <position position="112"/>
    </location>
    <ligand>
        <name>tRNA</name>
        <dbReference type="ChEBI" id="CHEBI:17843"/>
    </ligand>
</feature>
<dbReference type="Gene3D" id="3.40.50.1470">
    <property type="entry name" value="Peptidyl-tRNA hydrolase"/>
    <property type="match status" value="1"/>
</dbReference>
<keyword evidence="4 7" id="KW-0694">RNA-binding</keyword>
<evidence type="ECO:0000256" key="4">
    <source>
        <dbReference type="ARBA" id="ARBA00022884"/>
    </source>
</evidence>
<dbReference type="NCBIfam" id="TIGR00447">
    <property type="entry name" value="pth"/>
    <property type="match status" value="1"/>
</dbReference>
<gene>
    <name evidence="7" type="primary">pth</name>
    <name evidence="10" type="ORF">HMPREF9450_01042</name>
</gene>
<dbReference type="PATRIC" id="fig|742725.3.peg.1102"/>
<dbReference type="Proteomes" id="UP000006008">
    <property type="component" value="Unassembled WGS sequence"/>
</dbReference>
<dbReference type="HOGENOM" id="CLU_062456_4_1_10"/>
<evidence type="ECO:0000313" key="10">
    <source>
        <dbReference type="EMBL" id="EHB92838.1"/>
    </source>
</evidence>
<comment type="catalytic activity">
    <reaction evidence="7 8">
        <text>an N-acyl-L-alpha-aminoacyl-tRNA + H2O = an N-acyl-L-amino acid + a tRNA + H(+)</text>
        <dbReference type="Rhea" id="RHEA:54448"/>
        <dbReference type="Rhea" id="RHEA-COMP:10123"/>
        <dbReference type="Rhea" id="RHEA-COMP:13883"/>
        <dbReference type="ChEBI" id="CHEBI:15377"/>
        <dbReference type="ChEBI" id="CHEBI:15378"/>
        <dbReference type="ChEBI" id="CHEBI:59874"/>
        <dbReference type="ChEBI" id="CHEBI:78442"/>
        <dbReference type="ChEBI" id="CHEBI:138191"/>
        <dbReference type="EC" id="3.1.1.29"/>
    </reaction>
</comment>
<sequence length="187" mass="20448">MKYLIVGLGNIGAEYAATRHNIGFKVLDALAEASNTVFSSQRYGSVAELKHKGRTFILLKPSTYMNLSGKAVSYWMQAEKIPLENVFVIVDDIALPFGTIRIRAKGSDGGHNGLKNIAELLGTNAYARLRFGIGGDFPKGMQIDYVLGEWTKEEATALPERTKVAAEAIKAFGTIGLERTMNQFNNS</sequence>
<organism evidence="10 11">
    <name type="scientific">Alistipes indistinctus YIT 12060</name>
    <dbReference type="NCBI Taxonomy" id="742725"/>
    <lineage>
        <taxon>Bacteria</taxon>
        <taxon>Pseudomonadati</taxon>
        <taxon>Bacteroidota</taxon>
        <taxon>Bacteroidia</taxon>
        <taxon>Bacteroidales</taxon>
        <taxon>Rikenellaceae</taxon>
        <taxon>Alistipes</taxon>
    </lineage>
</organism>
<dbReference type="PROSITE" id="PS01196">
    <property type="entry name" value="PEPT_TRNA_HYDROL_2"/>
    <property type="match status" value="1"/>
</dbReference>
<dbReference type="Pfam" id="PF01195">
    <property type="entry name" value="Pept_tRNA_hydro"/>
    <property type="match status" value="1"/>
</dbReference>
<dbReference type="InterPro" id="IPR018171">
    <property type="entry name" value="Pept_tRNA_hydro_CS"/>
</dbReference>
<dbReference type="PANTHER" id="PTHR17224">
    <property type="entry name" value="PEPTIDYL-TRNA HYDROLASE"/>
    <property type="match status" value="1"/>
</dbReference>
<dbReference type="InterPro" id="IPR036416">
    <property type="entry name" value="Pept_tRNA_hydro_sf"/>
</dbReference>
<dbReference type="SUPFAM" id="SSF53178">
    <property type="entry name" value="Peptidyl-tRNA hydrolase-like"/>
    <property type="match status" value="1"/>
</dbReference>
<proteinExistence type="inferred from homology"/>
<evidence type="ECO:0000256" key="7">
    <source>
        <dbReference type="HAMAP-Rule" id="MF_00083"/>
    </source>
</evidence>
<evidence type="ECO:0000256" key="5">
    <source>
        <dbReference type="ARBA" id="ARBA00038063"/>
    </source>
</evidence>
<keyword evidence="3 7" id="KW-0378">Hydrolase</keyword>
<evidence type="ECO:0000256" key="1">
    <source>
        <dbReference type="ARBA" id="ARBA00013260"/>
    </source>
</evidence>
<dbReference type="GO" id="GO:0072344">
    <property type="term" value="P:rescue of stalled ribosome"/>
    <property type="evidence" value="ECO:0007669"/>
    <property type="project" value="UniProtKB-UniRule"/>
</dbReference>
<feature type="active site" description="Proton acceptor" evidence="7">
    <location>
        <position position="20"/>
    </location>
</feature>
<dbReference type="GeneID" id="92815938"/>
<dbReference type="AlphaFoldDB" id="G5H7J9"/>
<dbReference type="InterPro" id="IPR001328">
    <property type="entry name" value="Pept_tRNA_hydro"/>
</dbReference>
<dbReference type="EC" id="3.1.1.29" evidence="1 7"/>
<dbReference type="CDD" id="cd00462">
    <property type="entry name" value="PTH"/>
    <property type="match status" value="1"/>
</dbReference>
<evidence type="ECO:0000256" key="8">
    <source>
        <dbReference type="RuleBase" id="RU000673"/>
    </source>
</evidence>
<accession>G5H7J9</accession>
<evidence type="ECO:0000256" key="3">
    <source>
        <dbReference type="ARBA" id="ARBA00022801"/>
    </source>
</evidence>
<comment type="subcellular location">
    <subcellularLocation>
        <location evidence="7">Cytoplasm</location>
    </subcellularLocation>
</comment>
<dbReference type="GO" id="GO:0006515">
    <property type="term" value="P:protein quality control for misfolded or incompletely synthesized proteins"/>
    <property type="evidence" value="ECO:0007669"/>
    <property type="project" value="UniProtKB-UniRule"/>
</dbReference>